<dbReference type="PROSITE" id="PS52015">
    <property type="entry name" value="TONB_CTD"/>
    <property type="match status" value="1"/>
</dbReference>
<evidence type="ECO:0000256" key="3">
    <source>
        <dbReference type="ARBA" id="ARBA00022448"/>
    </source>
</evidence>
<dbReference type="GO" id="GO:0005886">
    <property type="term" value="C:plasma membrane"/>
    <property type="evidence" value="ECO:0007669"/>
    <property type="project" value="UniProtKB-SubCell"/>
</dbReference>
<organism evidence="12 13">
    <name type="scientific">Pseudogymnoascus destructans (strain ATCC MYA-4855 / 20631-21)</name>
    <name type="common">Bat white-nose syndrome fungus</name>
    <name type="synonym">Geomyces destructans</name>
    <dbReference type="NCBI Taxonomy" id="658429"/>
    <lineage>
        <taxon>Eukaryota</taxon>
        <taxon>Fungi</taxon>
        <taxon>Dikarya</taxon>
        <taxon>Ascomycota</taxon>
        <taxon>Pezizomycotina</taxon>
        <taxon>Leotiomycetes</taxon>
        <taxon>Thelebolales</taxon>
        <taxon>Thelebolaceae</taxon>
        <taxon>Pseudogymnoascus</taxon>
    </lineage>
</organism>
<dbReference type="AlphaFoldDB" id="L8FT05"/>
<feature type="compositionally biased region" description="Basic and acidic residues" evidence="10">
    <location>
        <begin position="1"/>
        <end position="38"/>
    </location>
</feature>
<dbReference type="InterPro" id="IPR051045">
    <property type="entry name" value="TonB-dependent_transducer"/>
</dbReference>
<dbReference type="EMBL" id="GL574723">
    <property type="protein sequence ID" value="ELR03694.1"/>
    <property type="molecule type" value="Genomic_DNA"/>
</dbReference>
<keyword evidence="9" id="KW-0472">Membrane</keyword>
<evidence type="ECO:0000256" key="4">
    <source>
        <dbReference type="ARBA" id="ARBA00022475"/>
    </source>
</evidence>
<evidence type="ECO:0000256" key="7">
    <source>
        <dbReference type="ARBA" id="ARBA00022927"/>
    </source>
</evidence>
<dbReference type="HOGENOM" id="CLU_1911709_0_0_1"/>
<accession>L8FT05</accession>
<comment type="subcellular location">
    <subcellularLocation>
        <location evidence="1">Cell inner membrane</location>
        <topology evidence="1">Single-pass membrane protein</topology>
        <orientation evidence="1">Periplasmic side</orientation>
    </subcellularLocation>
</comment>
<keyword evidence="6" id="KW-0812">Transmembrane</keyword>
<evidence type="ECO:0000256" key="6">
    <source>
        <dbReference type="ARBA" id="ARBA00022692"/>
    </source>
</evidence>
<sequence>EVEKKPEQPKEKAKDKVAEKAKSKEPVAKSAKKSDSSKQQDAAASAKGRFDPNPVYRASPAYPAGARSQKLEGYVVVSYSVSASGAVSNVSVVSASPPGIFNAATVAAVRQWRFKPSPQGAQGRRTTVRFKLR</sequence>
<dbReference type="InterPro" id="IPR037682">
    <property type="entry name" value="TonB_C"/>
</dbReference>
<keyword evidence="7" id="KW-0653">Protein transport</keyword>
<evidence type="ECO:0000256" key="9">
    <source>
        <dbReference type="ARBA" id="ARBA00023136"/>
    </source>
</evidence>
<name>L8FT05_PSED2</name>
<dbReference type="VEuPathDB" id="FungiDB:GMDG_08932"/>
<dbReference type="GO" id="GO:0055085">
    <property type="term" value="P:transmembrane transport"/>
    <property type="evidence" value="ECO:0007669"/>
    <property type="project" value="InterPro"/>
</dbReference>
<evidence type="ECO:0000313" key="12">
    <source>
        <dbReference type="EMBL" id="ELR03694.1"/>
    </source>
</evidence>
<proteinExistence type="inferred from homology"/>
<keyword evidence="5" id="KW-0997">Cell inner membrane</keyword>
<dbReference type="NCBIfam" id="TIGR01352">
    <property type="entry name" value="tonB_Cterm"/>
    <property type="match status" value="1"/>
</dbReference>
<dbReference type="Pfam" id="PF03544">
    <property type="entry name" value="TonB_C"/>
    <property type="match status" value="1"/>
</dbReference>
<evidence type="ECO:0000259" key="11">
    <source>
        <dbReference type="PROSITE" id="PS52015"/>
    </source>
</evidence>
<keyword evidence="13" id="KW-1185">Reference proteome</keyword>
<dbReference type="InterPro" id="IPR006260">
    <property type="entry name" value="TonB/TolA_C"/>
</dbReference>
<feature type="domain" description="TonB C-terminal" evidence="11">
    <location>
        <begin position="47"/>
        <end position="133"/>
    </location>
</feature>
<evidence type="ECO:0000256" key="1">
    <source>
        <dbReference type="ARBA" id="ARBA00004383"/>
    </source>
</evidence>
<dbReference type="SUPFAM" id="SSF74653">
    <property type="entry name" value="TolA/TonB C-terminal domain"/>
    <property type="match status" value="1"/>
</dbReference>
<evidence type="ECO:0000256" key="10">
    <source>
        <dbReference type="SAM" id="MobiDB-lite"/>
    </source>
</evidence>
<dbReference type="Gene3D" id="3.30.2420.10">
    <property type="entry name" value="TonB"/>
    <property type="match status" value="1"/>
</dbReference>
<protein>
    <recommendedName>
        <fullName evidence="11">TonB C-terminal domain-containing protein</fullName>
    </recommendedName>
</protein>
<keyword evidence="3" id="KW-0813">Transport</keyword>
<reference evidence="13" key="1">
    <citation type="submission" date="2010-09" db="EMBL/GenBank/DDBJ databases">
        <title>The genome sequence of Geomyces destructans 20631-21.</title>
        <authorList>
            <consortium name="The Broad Institute Genome Sequencing Platform"/>
            <person name="Cuomo C.A."/>
            <person name="Blehert D.S."/>
            <person name="Lorch J.M."/>
            <person name="Young S.K."/>
            <person name="Zeng Q."/>
            <person name="Gargeya S."/>
            <person name="Fitzgerald M."/>
            <person name="Haas B."/>
            <person name="Abouelleil A."/>
            <person name="Alvarado L."/>
            <person name="Arachchi H.M."/>
            <person name="Berlin A."/>
            <person name="Brown A."/>
            <person name="Chapman S.B."/>
            <person name="Chen Z."/>
            <person name="Dunbar C."/>
            <person name="Freedman E."/>
            <person name="Gearin G."/>
            <person name="Gellesch M."/>
            <person name="Goldberg J."/>
            <person name="Griggs A."/>
            <person name="Gujja S."/>
            <person name="Heiman D."/>
            <person name="Howarth C."/>
            <person name="Larson L."/>
            <person name="Lui A."/>
            <person name="MacDonald P.J.P."/>
            <person name="Montmayeur A."/>
            <person name="Murphy C."/>
            <person name="Neiman D."/>
            <person name="Pearson M."/>
            <person name="Priest M."/>
            <person name="Roberts A."/>
            <person name="Saif S."/>
            <person name="Shea T."/>
            <person name="Shenoy N."/>
            <person name="Sisk P."/>
            <person name="Stolte C."/>
            <person name="Sykes S."/>
            <person name="Wortman J."/>
            <person name="Nusbaum C."/>
            <person name="Birren B."/>
        </authorList>
    </citation>
    <scope>NUCLEOTIDE SEQUENCE [LARGE SCALE GENOMIC DNA]</scope>
    <source>
        <strain evidence="13">ATCC MYA-4855 / 20631-21</strain>
    </source>
</reference>
<evidence type="ECO:0000256" key="5">
    <source>
        <dbReference type="ARBA" id="ARBA00022519"/>
    </source>
</evidence>
<evidence type="ECO:0000313" key="13">
    <source>
        <dbReference type="Proteomes" id="UP000011064"/>
    </source>
</evidence>
<evidence type="ECO:0000256" key="8">
    <source>
        <dbReference type="ARBA" id="ARBA00022989"/>
    </source>
</evidence>
<keyword evidence="8" id="KW-1133">Transmembrane helix</keyword>
<dbReference type="GO" id="GO:0015031">
    <property type="term" value="P:protein transport"/>
    <property type="evidence" value="ECO:0007669"/>
    <property type="project" value="UniProtKB-KW"/>
</dbReference>
<gene>
    <name evidence="12" type="ORF">GMDG_08932</name>
</gene>
<dbReference type="PANTHER" id="PTHR33446">
    <property type="entry name" value="PROTEIN TONB-RELATED"/>
    <property type="match status" value="1"/>
</dbReference>
<evidence type="ECO:0000256" key="2">
    <source>
        <dbReference type="ARBA" id="ARBA00006555"/>
    </source>
</evidence>
<comment type="similarity">
    <text evidence="2">Belongs to the TonB family.</text>
</comment>
<keyword evidence="4" id="KW-1003">Cell membrane</keyword>
<feature type="non-terminal residue" evidence="12">
    <location>
        <position position="1"/>
    </location>
</feature>
<dbReference type="Proteomes" id="UP000011064">
    <property type="component" value="Unassembled WGS sequence"/>
</dbReference>
<feature type="region of interest" description="Disordered" evidence="10">
    <location>
        <begin position="1"/>
        <end position="66"/>
    </location>
</feature>
<dbReference type="InParanoid" id="L8FT05"/>